<keyword evidence="2 11" id="KW-0489">Methyltransferase</keyword>
<dbReference type="InterPro" id="IPR046819">
    <property type="entry name" value="MmeI_hel"/>
</dbReference>
<dbReference type="PANTHER" id="PTHR33841">
    <property type="entry name" value="DNA METHYLTRANSFERASE YEEA-RELATED"/>
    <property type="match status" value="1"/>
</dbReference>
<comment type="catalytic activity">
    <reaction evidence="4">
        <text>a 2'-deoxyadenosine in DNA + S-adenosyl-L-methionine = an N(6)-methyl-2'-deoxyadenosine in DNA + S-adenosyl-L-homocysteine + H(+)</text>
        <dbReference type="Rhea" id="RHEA:15197"/>
        <dbReference type="Rhea" id="RHEA-COMP:12418"/>
        <dbReference type="Rhea" id="RHEA-COMP:12419"/>
        <dbReference type="ChEBI" id="CHEBI:15378"/>
        <dbReference type="ChEBI" id="CHEBI:57856"/>
        <dbReference type="ChEBI" id="CHEBI:59789"/>
        <dbReference type="ChEBI" id="CHEBI:90615"/>
        <dbReference type="ChEBI" id="CHEBI:90616"/>
        <dbReference type="EC" id="2.1.1.72"/>
    </reaction>
</comment>
<dbReference type="InterPro" id="IPR046817">
    <property type="entry name" value="MmeI_N"/>
</dbReference>
<reference evidence="11 12" key="1">
    <citation type="submission" date="2023-09" db="EMBL/GenBank/DDBJ databases">
        <authorList>
            <person name="Rey-Velasco X."/>
        </authorList>
    </citation>
    <scope>NUCLEOTIDE SEQUENCE [LARGE SCALE GENOMIC DNA]</scope>
    <source>
        <strain evidence="11 12">W345</strain>
    </source>
</reference>
<name>A0ABU2WN12_9GAMM</name>
<dbReference type="PANTHER" id="PTHR33841:SF1">
    <property type="entry name" value="DNA METHYLTRANSFERASE A"/>
    <property type="match status" value="1"/>
</dbReference>
<dbReference type="Pfam" id="PF20465">
    <property type="entry name" value="MmeI_hel"/>
    <property type="match status" value="1"/>
</dbReference>
<feature type="compositionally biased region" description="Polar residues" evidence="5">
    <location>
        <begin position="938"/>
        <end position="949"/>
    </location>
</feature>
<evidence type="ECO:0000256" key="4">
    <source>
        <dbReference type="ARBA" id="ARBA00047942"/>
    </source>
</evidence>
<feature type="domain" description="MmeI-like DNA-methyltransferase" evidence="10">
    <location>
        <begin position="326"/>
        <end position="606"/>
    </location>
</feature>
<dbReference type="Pfam" id="PF20467">
    <property type="entry name" value="MmeI_C"/>
    <property type="match status" value="1"/>
</dbReference>
<keyword evidence="3" id="KW-0808">Transferase</keyword>
<dbReference type="InterPro" id="IPR046818">
    <property type="entry name" value="MmeI_C"/>
</dbReference>
<dbReference type="InterPro" id="IPR046816">
    <property type="entry name" value="MmeI_Mtase"/>
</dbReference>
<keyword evidence="12" id="KW-1185">Reference proteome</keyword>
<comment type="caution">
    <text evidence="11">The sequence shown here is derived from an EMBL/GenBank/DDBJ whole genome shotgun (WGS) entry which is preliminary data.</text>
</comment>
<dbReference type="EC" id="2.1.1.72" evidence="1"/>
<organism evidence="11 12">
    <name type="scientific">Banduia mediterranea</name>
    <dbReference type="NCBI Taxonomy" id="3075609"/>
    <lineage>
        <taxon>Bacteria</taxon>
        <taxon>Pseudomonadati</taxon>
        <taxon>Pseudomonadota</taxon>
        <taxon>Gammaproteobacteria</taxon>
        <taxon>Nevskiales</taxon>
        <taxon>Algiphilaceae</taxon>
        <taxon>Banduia</taxon>
    </lineage>
</organism>
<dbReference type="SUPFAM" id="SSF53335">
    <property type="entry name" value="S-adenosyl-L-methionine-dependent methyltransferases"/>
    <property type="match status" value="1"/>
</dbReference>
<feature type="domain" description="MmeI-like target recognition" evidence="8">
    <location>
        <begin position="629"/>
        <end position="830"/>
    </location>
</feature>
<evidence type="ECO:0000313" key="11">
    <source>
        <dbReference type="EMBL" id="MDT0499226.1"/>
    </source>
</evidence>
<dbReference type="InterPro" id="IPR046820">
    <property type="entry name" value="MmeI_TRD"/>
</dbReference>
<evidence type="ECO:0000313" key="12">
    <source>
        <dbReference type="Proteomes" id="UP001254608"/>
    </source>
</evidence>
<evidence type="ECO:0000256" key="2">
    <source>
        <dbReference type="ARBA" id="ARBA00022603"/>
    </source>
</evidence>
<dbReference type="InterPro" id="IPR050953">
    <property type="entry name" value="N4_N6_ade-DNA_methylase"/>
</dbReference>
<evidence type="ECO:0000259" key="8">
    <source>
        <dbReference type="Pfam" id="PF20466"/>
    </source>
</evidence>
<evidence type="ECO:0000259" key="9">
    <source>
        <dbReference type="Pfam" id="PF20467"/>
    </source>
</evidence>
<gene>
    <name evidence="11" type="ORF">RM530_17925</name>
</gene>
<evidence type="ECO:0000256" key="3">
    <source>
        <dbReference type="ARBA" id="ARBA00022679"/>
    </source>
</evidence>
<evidence type="ECO:0000259" key="7">
    <source>
        <dbReference type="Pfam" id="PF20465"/>
    </source>
</evidence>
<dbReference type="Proteomes" id="UP001254608">
    <property type="component" value="Unassembled WGS sequence"/>
</dbReference>
<dbReference type="InterPro" id="IPR029063">
    <property type="entry name" value="SAM-dependent_MTases_sf"/>
</dbReference>
<evidence type="ECO:0000259" key="10">
    <source>
        <dbReference type="Pfam" id="PF20473"/>
    </source>
</evidence>
<feature type="region of interest" description="Disordered" evidence="5">
    <location>
        <begin position="911"/>
        <end position="949"/>
    </location>
</feature>
<feature type="domain" description="MmeI-like helicase spacer" evidence="7">
    <location>
        <begin position="170"/>
        <end position="250"/>
    </location>
</feature>
<evidence type="ECO:0000256" key="5">
    <source>
        <dbReference type="SAM" id="MobiDB-lite"/>
    </source>
</evidence>
<evidence type="ECO:0000259" key="6">
    <source>
        <dbReference type="Pfam" id="PF20464"/>
    </source>
</evidence>
<protein>
    <recommendedName>
        <fullName evidence="1">site-specific DNA-methyltransferase (adenine-specific)</fullName>
        <ecNumber evidence="1">2.1.1.72</ecNumber>
    </recommendedName>
</protein>
<dbReference type="Pfam" id="PF20464">
    <property type="entry name" value="MmeI_N"/>
    <property type="match status" value="1"/>
</dbReference>
<dbReference type="Pfam" id="PF20466">
    <property type="entry name" value="MmeI_TRD"/>
    <property type="match status" value="1"/>
</dbReference>
<evidence type="ECO:0000256" key="1">
    <source>
        <dbReference type="ARBA" id="ARBA00011900"/>
    </source>
</evidence>
<feature type="domain" description="MmeI-like N-terminal" evidence="6">
    <location>
        <begin position="1"/>
        <end position="159"/>
    </location>
</feature>
<dbReference type="Pfam" id="PF20473">
    <property type="entry name" value="MmeI_Mtase"/>
    <property type="match status" value="1"/>
</dbReference>
<sequence length="949" mass="105893">MNAVEIEQAITDLAEQPFDPAQFPYAFLEAFGNKATTIKRLRAGASNKSDLGGVLQTSNIHILTCDAGQVTQTLAALKASPATVKAKAKFILATDGADFEAEELSSGETVACAFKDFPDHFGFFLPLAGISTVRQISENAFDIRATSRLNRLYVELLKDNPEWGTAQRRHDMNHFMARLIFCFFAEDTDIFIGKGRFTETVAQMSAKDSSNTHDVIGTLFLAMNTQKEDRPTAGVPRWAEDFPYVNGQLFSGSIEAPRFSRIARSYLLHVGGLDWTRINPDIFGSMIQAVAEDEERGELGMHYTSVPNILKVLNPLFLDDLRAKLAEAGDNARMLLNLRKRMAKIRVFDPACGSGNFLVIAYKEMRAIEAELNRRRGEPDRASDIPLTNFRGIELRDFPAEIARLALVIAEYQCDVLYRGQKLALAEFLPLRNENWITCGNALRLDWLSICPPTGVGVKVQADDLFGSPLDQAEIDFENEGGETYICGNPPYLGSRDQKDEQKADLRLLFDKRVGNWKSLDYVAGWLMKATDYCTNTRSIAAFVTTNSICQGLQVPVLWPAIFTSGCQIEFAHTSFRWANLASHNAGVTVAIVGITTQPRSPRRLFSLDRSGNTIERQGSHINAYLALGESVIVEKAGQPLSEISEMTFGNTPIDGGLLLLSRDERDALQLTPAQQRRFVRRIVGSAEFIRGLERYCLWIEDQHLTEAHTIAPLAQRICGVRDLRLNGGKTARDIAGRAHQFQRMFIGKNATLVVPSVSSESREYLPCGYEPAGTVVSNLAFALYDAPLWNMALIASRLHLVWIATVCGKLETRYRYSNTLGWNTFPVPILTEKNKADLTRCAEDILLAREHHFPATIADLYDPDNMPADLRAAHDRNDEVLERIYIGRRFRNDTERLEKLFELYTRMTAEAAKRPSLQASPRKRGEGAGSRSRKNAADNTGQRELTAK</sequence>
<dbReference type="Gene3D" id="3.40.50.150">
    <property type="entry name" value="Vaccinia Virus protein VP39"/>
    <property type="match status" value="1"/>
</dbReference>
<proteinExistence type="predicted"/>
<accession>A0ABU2WN12</accession>
<dbReference type="EMBL" id="JAVRIC010000041">
    <property type="protein sequence ID" value="MDT0499226.1"/>
    <property type="molecule type" value="Genomic_DNA"/>
</dbReference>
<feature type="domain" description="MmeI-like C-terminal" evidence="9">
    <location>
        <begin position="833"/>
        <end position="910"/>
    </location>
</feature>
<dbReference type="GO" id="GO:0008168">
    <property type="term" value="F:methyltransferase activity"/>
    <property type="evidence" value="ECO:0007669"/>
    <property type="project" value="UniProtKB-KW"/>
</dbReference>
<dbReference type="GO" id="GO:0032259">
    <property type="term" value="P:methylation"/>
    <property type="evidence" value="ECO:0007669"/>
    <property type="project" value="UniProtKB-KW"/>
</dbReference>
<dbReference type="RefSeq" id="WP_311366636.1">
    <property type="nucleotide sequence ID" value="NZ_JAVRIC010000041.1"/>
</dbReference>